<organism evidence="6 7">
    <name type="scientific">Elsinoe australis</name>
    <dbReference type="NCBI Taxonomy" id="40998"/>
    <lineage>
        <taxon>Eukaryota</taxon>
        <taxon>Fungi</taxon>
        <taxon>Dikarya</taxon>
        <taxon>Ascomycota</taxon>
        <taxon>Pezizomycotina</taxon>
        <taxon>Dothideomycetes</taxon>
        <taxon>Dothideomycetidae</taxon>
        <taxon>Myriangiales</taxon>
        <taxon>Elsinoaceae</taxon>
        <taxon>Elsinoe</taxon>
    </lineage>
</organism>
<dbReference type="PANTHER" id="PTHR46720">
    <property type="entry name" value="HYDROXYLASE, PUTATIVE (AFU_ORTHOLOGUE AFUA_3G01460)-RELATED"/>
    <property type="match status" value="1"/>
</dbReference>
<gene>
    <name evidence="6" type="ORF">B9Z65_7804</name>
</gene>
<proteinExistence type="predicted"/>
<evidence type="ECO:0000313" key="7">
    <source>
        <dbReference type="Proteomes" id="UP000243723"/>
    </source>
</evidence>
<name>A0A2P8A0K4_9PEZI</name>
<dbReference type="OrthoDB" id="417877at2759"/>
<dbReference type="InterPro" id="IPR002938">
    <property type="entry name" value="FAD-bd"/>
</dbReference>
<keyword evidence="4" id="KW-1133">Transmembrane helix</keyword>
<dbReference type="Gene3D" id="3.50.50.60">
    <property type="entry name" value="FAD/NAD(P)-binding domain"/>
    <property type="match status" value="1"/>
</dbReference>
<accession>A0A2P8A0K4</accession>
<evidence type="ECO:0000256" key="2">
    <source>
        <dbReference type="ARBA" id="ARBA00022827"/>
    </source>
</evidence>
<sequence length="425" mass="46569">MAKNFPPSEDTIALVGGGIGGLCAAIGLLNKKIPLHIYEAAPAFAEIGAGVSFGPNSVDALRRISPATLDAFEKCVTYNGTPKYKKTYFTFRNGEDKSTHVGTPIIDLESTTGAAGVHRAQLLDELIKFVPDEVSSFGKRLENITDNGDHVLLHFKDGTTARHAAVICSDGIKSVGRQILLGPTHPAAHAVFSGKYAYRGLIPMDEATSLLGAEIAQNAQMFFGHGGHILTFPVEKGKTMNVVAFGTADSWTDERWVKPMRKEDMFADFSERWVDAAHDILKMMQKPDVWALFEFPDAETYTKGLVCLLGDAAHASTPHQGAGAGMAIEDALVMSNLLEGVERTPEGIRRVFEVYDTVRRPRTQKVVRTSNEAGRCYDYMLEGVGDDLEKVKADLAHRWDWIWYEDLGKHVEDAKALLKQDNGMA</sequence>
<dbReference type="SUPFAM" id="SSF54373">
    <property type="entry name" value="FAD-linked reductases, C-terminal domain"/>
    <property type="match status" value="1"/>
</dbReference>
<evidence type="ECO:0000256" key="4">
    <source>
        <dbReference type="SAM" id="Phobius"/>
    </source>
</evidence>
<dbReference type="FunFam" id="3.50.50.60:FF:000153">
    <property type="entry name" value="Salicylate hydroxylase, putative"/>
    <property type="match status" value="1"/>
</dbReference>
<keyword evidence="4" id="KW-0812">Transmembrane</keyword>
<dbReference type="PRINTS" id="PR00420">
    <property type="entry name" value="RNGMNOXGNASE"/>
</dbReference>
<dbReference type="Pfam" id="PF01494">
    <property type="entry name" value="FAD_binding_3"/>
    <property type="match status" value="1"/>
</dbReference>
<dbReference type="GO" id="GO:0016491">
    <property type="term" value="F:oxidoreductase activity"/>
    <property type="evidence" value="ECO:0007669"/>
    <property type="project" value="UniProtKB-KW"/>
</dbReference>
<keyword evidence="2" id="KW-0274">FAD</keyword>
<feature type="domain" description="FAD-binding" evidence="5">
    <location>
        <begin position="216"/>
        <end position="369"/>
    </location>
</feature>
<dbReference type="GO" id="GO:0044550">
    <property type="term" value="P:secondary metabolite biosynthetic process"/>
    <property type="evidence" value="ECO:0007669"/>
    <property type="project" value="TreeGrafter"/>
</dbReference>
<comment type="caution">
    <text evidence="6">The sequence shown here is derived from an EMBL/GenBank/DDBJ whole genome shotgun (WGS) entry which is preliminary data.</text>
</comment>
<keyword evidence="7" id="KW-1185">Reference proteome</keyword>
<dbReference type="InterPro" id="IPR051104">
    <property type="entry name" value="FAD_monoxygenase"/>
</dbReference>
<dbReference type="InterPro" id="IPR036188">
    <property type="entry name" value="FAD/NAD-bd_sf"/>
</dbReference>
<keyword evidence="4" id="KW-0472">Membrane</keyword>
<dbReference type="Proteomes" id="UP000243723">
    <property type="component" value="Unassembled WGS sequence"/>
</dbReference>
<feature type="transmembrane region" description="Helical" evidence="4">
    <location>
        <begin position="12"/>
        <end position="29"/>
    </location>
</feature>
<keyword evidence="1" id="KW-0285">Flavoprotein</keyword>
<dbReference type="PANTHER" id="PTHR46720:SF3">
    <property type="entry name" value="FAD-BINDING DOMAIN-CONTAINING PROTEIN-RELATED"/>
    <property type="match status" value="1"/>
</dbReference>
<dbReference type="AlphaFoldDB" id="A0A2P8A0K4"/>
<evidence type="ECO:0000256" key="3">
    <source>
        <dbReference type="ARBA" id="ARBA00023002"/>
    </source>
</evidence>
<dbReference type="EMBL" id="NHZQ01000087">
    <property type="protein sequence ID" value="PSK53998.1"/>
    <property type="molecule type" value="Genomic_DNA"/>
</dbReference>
<dbReference type="GO" id="GO:0071949">
    <property type="term" value="F:FAD binding"/>
    <property type="evidence" value="ECO:0007669"/>
    <property type="project" value="InterPro"/>
</dbReference>
<evidence type="ECO:0000313" key="6">
    <source>
        <dbReference type="EMBL" id="PSK53998.1"/>
    </source>
</evidence>
<dbReference type="STRING" id="40998.A0A2P8A0K4"/>
<protein>
    <recommendedName>
        <fullName evidence="5">FAD-binding domain-containing protein</fullName>
    </recommendedName>
</protein>
<reference evidence="6 7" key="1">
    <citation type="submission" date="2017-05" db="EMBL/GenBank/DDBJ databases">
        <title>Draft genome sequence of Elsinoe australis.</title>
        <authorList>
            <person name="Cheng Q."/>
        </authorList>
    </citation>
    <scope>NUCLEOTIDE SEQUENCE [LARGE SCALE GENOMIC DNA]</scope>
    <source>
        <strain evidence="6 7">NL1</strain>
    </source>
</reference>
<dbReference type="SUPFAM" id="SSF51905">
    <property type="entry name" value="FAD/NAD(P)-binding domain"/>
    <property type="match status" value="1"/>
</dbReference>
<keyword evidence="3" id="KW-0560">Oxidoreductase</keyword>
<evidence type="ECO:0000256" key="1">
    <source>
        <dbReference type="ARBA" id="ARBA00022630"/>
    </source>
</evidence>
<evidence type="ECO:0000259" key="5">
    <source>
        <dbReference type="Pfam" id="PF01494"/>
    </source>
</evidence>